<dbReference type="HOGENOM" id="CLU_1359856_0_0_0"/>
<dbReference type="eggNOG" id="ENOG50342A9">
    <property type="taxonomic scope" value="Bacteria"/>
</dbReference>
<dbReference type="RefSeq" id="WP_013638224.1">
    <property type="nucleotide sequence ID" value="NC_015185.1"/>
</dbReference>
<keyword evidence="2" id="KW-1185">Reference proteome</keyword>
<dbReference type="KEGG" id="dte:Dester_0616"/>
<name>F0S345_DESTD</name>
<dbReference type="AlphaFoldDB" id="F0S345"/>
<protein>
    <submittedName>
        <fullName evidence="1">Uncharacterized protein</fullName>
    </submittedName>
</protein>
<accession>F0S345</accession>
<organism evidence="1 2">
    <name type="scientific">Desulfurobacterium thermolithotrophum (strain DSM 11699 / BSA)</name>
    <dbReference type="NCBI Taxonomy" id="868864"/>
    <lineage>
        <taxon>Bacteria</taxon>
        <taxon>Pseudomonadati</taxon>
        <taxon>Aquificota</taxon>
        <taxon>Aquificia</taxon>
        <taxon>Desulfurobacteriales</taxon>
        <taxon>Desulfurobacteriaceae</taxon>
        <taxon>Desulfurobacterium</taxon>
    </lineage>
</organism>
<dbReference type="STRING" id="868864.Dester_0616"/>
<reference evidence="1 2" key="1">
    <citation type="journal article" date="2011" name="Stand. Genomic Sci.">
        <title>Complete genome sequence of the thermophilic sulfur-reducer Desulfurobacterium thermolithotrophum type strain (BSA(T)) from a deep-sea hydrothermal vent.</title>
        <authorList>
            <person name="Goker M."/>
            <person name="Daligault H."/>
            <person name="Mwirichia R."/>
            <person name="Lapidus A."/>
            <person name="Lucas S."/>
            <person name="Deshpande S."/>
            <person name="Pagani I."/>
            <person name="Tapia R."/>
            <person name="Cheng J.F."/>
            <person name="Goodwin L."/>
            <person name="Pitluck S."/>
            <person name="Liolios K."/>
            <person name="Ivanova N."/>
            <person name="Mavromatis K."/>
            <person name="Mikhailova N."/>
            <person name="Pati A."/>
            <person name="Chen A."/>
            <person name="Palaniappan K."/>
            <person name="Han C."/>
            <person name="Land M."/>
            <person name="Hauser L."/>
            <person name="Pan C."/>
            <person name="Brambilla E.M."/>
            <person name="Rohde M."/>
            <person name="Spring S."/>
            <person name="Sikorski J."/>
            <person name="Wirth R."/>
            <person name="Detter J.C."/>
            <person name="Woyke T."/>
            <person name="Bristow J."/>
            <person name="Eisen J.A."/>
            <person name="Markowitz V."/>
            <person name="Hugenholtz P."/>
            <person name="Kyrpides N.C."/>
            <person name="Klenk H.P."/>
        </authorList>
    </citation>
    <scope>NUCLEOTIDE SEQUENCE [LARGE SCALE GENOMIC DNA]</scope>
    <source>
        <strain evidence="2">DSM 11699 / BSA</strain>
    </source>
</reference>
<dbReference type="OrthoDB" id="14577at2"/>
<evidence type="ECO:0000313" key="2">
    <source>
        <dbReference type="Proteomes" id="UP000007102"/>
    </source>
</evidence>
<gene>
    <name evidence="1" type="ordered locus">Dester_0616</name>
</gene>
<proteinExistence type="predicted"/>
<dbReference type="Proteomes" id="UP000007102">
    <property type="component" value="Chromosome"/>
</dbReference>
<reference evidence="2" key="2">
    <citation type="submission" date="2011-02" db="EMBL/GenBank/DDBJ databases">
        <title>The complete genome of Desulfurobacterium thermolithotrophum DSM 11699.</title>
        <authorList>
            <consortium name="US DOE Joint Genome Institute (JGI-PGF)"/>
            <person name="Lucas S."/>
            <person name="Copeland A."/>
            <person name="Lapidus A."/>
            <person name="Bruce D."/>
            <person name="Goodwin L."/>
            <person name="Pitluck S."/>
            <person name="Kyrpides N."/>
            <person name="Mavromatis K."/>
            <person name="Pagani I."/>
            <person name="Ivanova N."/>
            <person name="Mikhailova N."/>
            <person name="Daligault H."/>
            <person name="Detter J.C."/>
            <person name="Tapia R."/>
            <person name="Han C."/>
            <person name="Land M."/>
            <person name="Hauser L."/>
            <person name="Markowitz V."/>
            <person name="Cheng J.-F."/>
            <person name="Hugenholtz P."/>
            <person name="Woyke T."/>
            <person name="Wu D."/>
            <person name="Spring S."/>
            <person name="Brambilla E."/>
            <person name="Klenk H.-P."/>
            <person name="Eisen J.A."/>
        </authorList>
    </citation>
    <scope>NUCLEOTIDE SEQUENCE [LARGE SCALE GENOMIC DNA]</scope>
    <source>
        <strain evidence="2">DSM 11699 / BSA</strain>
    </source>
</reference>
<sequence>MDKDKSLSEYIDEIQIGLEEAYPGKFFFSGSNDLSVVRRWYSLNIPLGFVLLALSDEELPKRFSLKDIDELVVKKFRKYAQDEAKFALGALRKEVIPYAKLEKLYKILQSILLEIGVEDFSLLEKLKELKKIEDIKELEEELINFEKTFYSFLYKNSPFRKECRKYAEKLLAPYNIYWHKKVLQLTKKALIKKCLKEKYGIPDFTIL</sequence>
<dbReference type="InParanoid" id="F0S345"/>
<evidence type="ECO:0000313" key="1">
    <source>
        <dbReference type="EMBL" id="ADY73267.1"/>
    </source>
</evidence>
<dbReference type="EMBL" id="CP002543">
    <property type="protein sequence ID" value="ADY73267.1"/>
    <property type="molecule type" value="Genomic_DNA"/>
</dbReference>